<dbReference type="SUPFAM" id="SSF49899">
    <property type="entry name" value="Concanavalin A-like lectins/glucanases"/>
    <property type="match status" value="1"/>
</dbReference>
<comment type="pathway">
    <text evidence="1 9">Glycan biosynthesis; sucrose metabolism.</text>
</comment>
<evidence type="ECO:0000256" key="7">
    <source>
        <dbReference type="ARBA" id="ARBA00033367"/>
    </source>
</evidence>
<evidence type="ECO:0000256" key="6">
    <source>
        <dbReference type="ARBA" id="ARBA00023295"/>
    </source>
</evidence>
<evidence type="ECO:0000313" key="13">
    <source>
        <dbReference type="Proteomes" id="UP000215185"/>
    </source>
</evidence>
<dbReference type="InterPro" id="IPR013189">
    <property type="entry name" value="Glyco_hydro_32_C"/>
</dbReference>
<evidence type="ECO:0000313" key="12">
    <source>
        <dbReference type="EMBL" id="SNU86149.1"/>
    </source>
</evidence>
<proteinExistence type="inferred from homology"/>
<dbReference type="UniPathway" id="UPA00238"/>
<evidence type="ECO:0000256" key="5">
    <source>
        <dbReference type="ARBA" id="ARBA00022801"/>
    </source>
</evidence>
<keyword evidence="6 8" id="KW-0326">Glycosidase</keyword>
<organism evidence="12 13">
    <name type="scientific">Streptococcus merionis</name>
    <dbReference type="NCBI Taxonomy" id="400065"/>
    <lineage>
        <taxon>Bacteria</taxon>
        <taxon>Bacillati</taxon>
        <taxon>Bacillota</taxon>
        <taxon>Bacilli</taxon>
        <taxon>Lactobacillales</taxon>
        <taxon>Streptococcaceae</taxon>
        <taxon>Streptococcus</taxon>
    </lineage>
</organism>
<comment type="function">
    <text evidence="9">Enables the bacterium to metabolize sucrose as a sole carbon source.</text>
</comment>
<accession>A0A239SLJ9</accession>
<name>A0A239SLJ9_9STRE</name>
<evidence type="ECO:0000259" key="10">
    <source>
        <dbReference type="Pfam" id="PF00251"/>
    </source>
</evidence>
<dbReference type="STRING" id="1123308.GCA_000380085_00432"/>
<evidence type="ECO:0000256" key="2">
    <source>
        <dbReference type="ARBA" id="ARBA00009902"/>
    </source>
</evidence>
<dbReference type="NCBIfam" id="TIGR01322">
    <property type="entry name" value="scrB_fam"/>
    <property type="match status" value="1"/>
</dbReference>
<dbReference type="RefSeq" id="WP_018372995.1">
    <property type="nucleotide sequence ID" value="NZ_LT906439.1"/>
</dbReference>
<dbReference type="PANTHER" id="PTHR43101">
    <property type="entry name" value="BETA-FRUCTOSIDASE"/>
    <property type="match status" value="1"/>
</dbReference>
<dbReference type="SUPFAM" id="SSF75005">
    <property type="entry name" value="Arabinanase/levansucrase/invertase"/>
    <property type="match status" value="1"/>
</dbReference>
<keyword evidence="5 8" id="KW-0378">Hydrolase</keyword>
<dbReference type="GO" id="GO:0005737">
    <property type="term" value="C:cytoplasm"/>
    <property type="evidence" value="ECO:0007669"/>
    <property type="project" value="UniProtKB-SubCell"/>
</dbReference>
<dbReference type="eggNOG" id="COG1621">
    <property type="taxonomic scope" value="Bacteria"/>
</dbReference>
<protein>
    <recommendedName>
        <fullName evidence="4 8">Sucrose-6-phosphate hydrolase</fullName>
        <ecNumber evidence="3 8">3.2.1.26</ecNumber>
    </recommendedName>
    <alternativeName>
        <fullName evidence="7 9">Invertase</fullName>
    </alternativeName>
</protein>
<dbReference type="InterPro" id="IPR006232">
    <property type="entry name" value="Suc6P_hydrolase"/>
</dbReference>
<evidence type="ECO:0000256" key="9">
    <source>
        <dbReference type="RuleBase" id="RU365015"/>
    </source>
</evidence>
<dbReference type="InterPro" id="IPR013320">
    <property type="entry name" value="ConA-like_dom_sf"/>
</dbReference>
<sequence>MTETTFTLSRAEAFIAEQTAGVDQSFKPGAHFSAPIGWLNDPNGFFFFRGEYHLFYQFYPYDSCWGPMHWGHAKSKDLINWEHLPVALAPDQSYDHNGCFSGSAIVKDDRLWLMYTGNITLEDGTGRQVQNMAVSDDGVTFTKLASNPVMIGEDVPDINPADFRDPKLFEKDGRYYSVLAAKHVDEVGCIVLLGSDDLENWSFESIFLKGEKDQGVMWECPDYFKLAGQDCLVISPMQFPVVGDDYQNLNSNIICYGLVDWESKTFAVERIEEIDHGHDFYAAQSLKDNQGRRIMIAWMQNWGRKFPTHDLRHGWAGLMTVPRQLQLVDGKLVQVPFLTEGSSDWTSLQAGEHLESSKPWPIRLDLKTGLSQHWRLEAGSVADQLVLVWQDGQLTLDRTGLEHQLGGEEKEPLLTRSIRLTEGLIDVTVLIDRSSIEVFVNGGQASLSSTAYIAEHLLSFSVAEGQVEVALQNLNEIR</sequence>
<evidence type="ECO:0000256" key="1">
    <source>
        <dbReference type="ARBA" id="ARBA00004914"/>
    </source>
</evidence>
<comment type="similarity">
    <text evidence="2 8">Belongs to the glycosyl hydrolase 32 family.</text>
</comment>
<dbReference type="Proteomes" id="UP000215185">
    <property type="component" value="Chromosome 1"/>
</dbReference>
<evidence type="ECO:0000259" key="11">
    <source>
        <dbReference type="Pfam" id="PF08244"/>
    </source>
</evidence>
<feature type="domain" description="Glycosyl hydrolase family 32 C-terminal" evidence="11">
    <location>
        <begin position="392"/>
        <end position="468"/>
    </location>
</feature>
<dbReference type="PANTHER" id="PTHR43101:SF1">
    <property type="entry name" value="BETA-FRUCTOSIDASE"/>
    <property type="match status" value="1"/>
</dbReference>
<feature type="domain" description="Glycosyl hydrolase family 32 N-terminal" evidence="10">
    <location>
        <begin position="31"/>
        <end position="336"/>
    </location>
</feature>
<dbReference type="Pfam" id="PF08244">
    <property type="entry name" value="Glyco_hydro_32C"/>
    <property type="match status" value="1"/>
</dbReference>
<dbReference type="InterPro" id="IPR013148">
    <property type="entry name" value="Glyco_hydro_32_N"/>
</dbReference>
<dbReference type="GO" id="GO:0005985">
    <property type="term" value="P:sucrose metabolic process"/>
    <property type="evidence" value="ECO:0007669"/>
    <property type="project" value="UniProtKB-UniPathway"/>
</dbReference>
<dbReference type="EMBL" id="LT906439">
    <property type="protein sequence ID" value="SNU86149.1"/>
    <property type="molecule type" value="Genomic_DNA"/>
</dbReference>
<dbReference type="GO" id="GO:0004564">
    <property type="term" value="F:beta-fructofuranosidase activity"/>
    <property type="evidence" value="ECO:0007669"/>
    <property type="project" value="UniProtKB-EC"/>
</dbReference>
<dbReference type="CDD" id="cd08996">
    <property type="entry name" value="GH32_FFase"/>
    <property type="match status" value="1"/>
</dbReference>
<reference evidence="12 13" key="1">
    <citation type="submission" date="2017-06" db="EMBL/GenBank/DDBJ databases">
        <authorList>
            <consortium name="Pathogen Informatics"/>
        </authorList>
    </citation>
    <scope>NUCLEOTIDE SEQUENCE [LARGE SCALE GENOMIC DNA]</scope>
    <source>
        <strain evidence="12 13">NCTC13788</strain>
    </source>
</reference>
<dbReference type="InterPro" id="IPR001362">
    <property type="entry name" value="Glyco_hydro_32"/>
</dbReference>
<gene>
    <name evidence="12" type="primary">sacA</name>
    <name evidence="12" type="ORF">SAMEA4412692_00101</name>
</gene>
<dbReference type="Gene3D" id="2.115.10.20">
    <property type="entry name" value="Glycosyl hydrolase domain, family 43"/>
    <property type="match status" value="1"/>
</dbReference>
<dbReference type="KEGG" id="smen:SAMEA4412692_0101"/>
<comment type="subcellular location">
    <subcellularLocation>
        <location evidence="9">Cytoplasm</location>
    </subcellularLocation>
</comment>
<dbReference type="SMART" id="SM00640">
    <property type="entry name" value="Glyco_32"/>
    <property type="match status" value="1"/>
</dbReference>
<keyword evidence="9" id="KW-0119">Carbohydrate metabolism</keyword>
<dbReference type="AlphaFoldDB" id="A0A239SLJ9"/>
<evidence type="ECO:0000256" key="4">
    <source>
        <dbReference type="ARBA" id="ARBA00019623"/>
    </source>
</evidence>
<dbReference type="OrthoDB" id="9759709at2"/>
<dbReference type="InterPro" id="IPR023296">
    <property type="entry name" value="Glyco_hydro_beta-prop_sf"/>
</dbReference>
<dbReference type="Gene3D" id="2.60.120.560">
    <property type="entry name" value="Exo-inulinase, domain 1"/>
    <property type="match status" value="1"/>
</dbReference>
<keyword evidence="9" id="KW-0963">Cytoplasm</keyword>
<dbReference type="Pfam" id="PF00251">
    <property type="entry name" value="Glyco_hydro_32N"/>
    <property type="match status" value="1"/>
</dbReference>
<evidence type="ECO:0000256" key="8">
    <source>
        <dbReference type="RuleBase" id="RU362110"/>
    </source>
</evidence>
<dbReference type="InterPro" id="IPR051214">
    <property type="entry name" value="GH32_Enzymes"/>
</dbReference>
<evidence type="ECO:0000256" key="3">
    <source>
        <dbReference type="ARBA" id="ARBA00012758"/>
    </source>
</evidence>
<keyword evidence="13" id="KW-1185">Reference proteome</keyword>
<dbReference type="EC" id="3.2.1.26" evidence="3 8"/>
<comment type="catalytic activity">
    <reaction evidence="8">
        <text>Hydrolysis of terminal non-reducing beta-D-fructofuranoside residues in beta-D-fructofuranosides.</text>
        <dbReference type="EC" id="3.2.1.26"/>
    </reaction>
</comment>